<proteinExistence type="predicted"/>
<reference evidence="1 2" key="1">
    <citation type="submission" date="2024-01" db="EMBL/GenBank/DDBJ databases">
        <authorList>
            <person name="Waweru B."/>
        </authorList>
    </citation>
    <scope>NUCLEOTIDE SEQUENCE [LARGE SCALE GENOMIC DNA]</scope>
</reference>
<name>A0AAV1SHS2_9ROSI</name>
<accession>A0AAV1SHS2</accession>
<sequence length="144" mass="16291">MAEQLRYREQEEEPVDVFFTCQKYHKQPTTEEPVCINPDQILTDFTPFQTIHTSYDSGNSVLRRALTLDLFLGEKNTALRVKKAKKQSAPTGHHLLPPLVLQPMPSSTNKAGMHGYVDGQNLGLLMHLNMSSAFLEMLANMTMK</sequence>
<comment type="caution">
    <text evidence="1">The sequence shown here is derived from an EMBL/GenBank/DDBJ whole genome shotgun (WGS) entry which is preliminary data.</text>
</comment>
<evidence type="ECO:0000313" key="1">
    <source>
        <dbReference type="EMBL" id="CAK7351273.1"/>
    </source>
</evidence>
<dbReference type="EMBL" id="CAWUPB010001184">
    <property type="protein sequence ID" value="CAK7351273.1"/>
    <property type="molecule type" value="Genomic_DNA"/>
</dbReference>
<evidence type="ECO:0000313" key="2">
    <source>
        <dbReference type="Proteomes" id="UP001314170"/>
    </source>
</evidence>
<gene>
    <name evidence="1" type="ORF">DCAF_LOCUS23771</name>
</gene>
<dbReference type="AlphaFoldDB" id="A0AAV1SHS2"/>
<organism evidence="1 2">
    <name type="scientific">Dovyalis caffra</name>
    <dbReference type="NCBI Taxonomy" id="77055"/>
    <lineage>
        <taxon>Eukaryota</taxon>
        <taxon>Viridiplantae</taxon>
        <taxon>Streptophyta</taxon>
        <taxon>Embryophyta</taxon>
        <taxon>Tracheophyta</taxon>
        <taxon>Spermatophyta</taxon>
        <taxon>Magnoliopsida</taxon>
        <taxon>eudicotyledons</taxon>
        <taxon>Gunneridae</taxon>
        <taxon>Pentapetalae</taxon>
        <taxon>rosids</taxon>
        <taxon>fabids</taxon>
        <taxon>Malpighiales</taxon>
        <taxon>Salicaceae</taxon>
        <taxon>Flacourtieae</taxon>
        <taxon>Dovyalis</taxon>
    </lineage>
</organism>
<keyword evidence="2" id="KW-1185">Reference proteome</keyword>
<dbReference type="Proteomes" id="UP001314170">
    <property type="component" value="Unassembled WGS sequence"/>
</dbReference>
<protein>
    <submittedName>
        <fullName evidence="1">Uncharacterized protein</fullName>
    </submittedName>
</protein>